<reference evidence="1" key="1">
    <citation type="submission" date="2020-08" db="EMBL/GenBank/DDBJ databases">
        <title>Multicomponent nature underlies the extraordinary mechanical properties of spider dragline silk.</title>
        <authorList>
            <person name="Kono N."/>
            <person name="Nakamura H."/>
            <person name="Mori M."/>
            <person name="Yoshida Y."/>
            <person name="Ohtoshi R."/>
            <person name="Malay A.D."/>
            <person name="Moran D.A.P."/>
            <person name="Tomita M."/>
            <person name="Numata K."/>
            <person name="Arakawa K."/>
        </authorList>
    </citation>
    <scope>NUCLEOTIDE SEQUENCE</scope>
</reference>
<accession>A0A8X6NQP8</accession>
<dbReference type="Proteomes" id="UP000887013">
    <property type="component" value="Unassembled WGS sequence"/>
</dbReference>
<name>A0A8X6NQP8_NEPPI</name>
<gene>
    <name evidence="1" type="ORF">NPIL_199041</name>
</gene>
<dbReference type="AlphaFoldDB" id="A0A8X6NQP8"/>
<comment type="caution">
    <text evidence="1">The sequence shown here is derived from an EMBL/GenBank/DDBJ whole genome shotgun (WGS) entry which is preliminary data.</text>
</comment>
<proteinExistence type="predicted"/>
<dbReference type="EMBL" id="BMAW01060587">
    <property type="protein sequence ID" value="GFT26819.1"/>
    <property type="molecule type" value="Genomic_DNA"/>
</dbReference>
<evidence type="ECO:0000313" key="1">
    <source>
        <dbReference type="EMBL" id="GFT26819.1"/>
    </source>
</evidence>
<organism evidence="1 2">
    <name type="scientific">Nephila pilipes</name>
    <name type="common">Giant wood spider</name>
    <name type="synonym">Nephila maculata</name>
    <dbReference type="NCBI Taxonomy" id="299642"/>
    <lineage>
        <taxon>Eukaryota</taxon>
        <taxon>Metazoa</taxon>
        <taxon>Ecdysozoa</taxon>
        <taxon>Arthropoda</taxon>
        <taxon>Chelicerata</taxon>
        <taxon>Arachnida</taxon>
        <taxon>Araneae</taxon>
        <taxon>Araneomorphae</taxon>
        <taxon>Entelegynae</taxon>
        <taxon>Araneoidea</taxon>
        <taxon>Nephilidae</taxon>
        <taxon>Nephila</taxon>
    </lineage>
</organism>
<protein>
    <submittedName>
        <fullName evidence="1">Uncharacterized protein</fullName>
    </submittedName>
</protein>
<evidence type="ECO:0000313" key="2">
    <source>
        <dbReference type="Proteomes" id="UP000887013"/>
    </source>
</evidence>
<keyword evidence="2" id="KW-1185">Reference proteome</keyword>
<sequence>MQDLQGIRDIQASLSSCITLLLKILNSLSSNNVQTAVVNCFGDNRSHRMFGRMLLALYGNLKSFIFRLGYPKETAVKRHLTLTGNGMDT</sequence>